<dbReference type="GO" id="GO:0005524">
    <property type="term" value="F:ATP binding"/>
    <property type="evidence" value="ECO:0007669"/>
    <property type="project" value="UniProtKB-KW"/>
</dbReference>
<evidence type="ECO:0000256" key="10">
    <source>
        <dbReference type="ARBA" id="ARBA00023136"/>
    </source>
</evidence>
<evidence type="ECO:0000256" key="3">
    <source>
        <dbReference type="ARBA" id="ARBA00007577"/>
    </source>
</evidence>
<dbReference type="CDD" id="cd18578">
    <property type="entry name" value="ABC_6TM_Pgp_ABCB1_D2_like"/>
    <property type="match status" value="1"/>
</dbReference>
<proteinExistence type="inferred from homology"/>
<organism evidence="14 15">
    <name type="scientific">Terfezia boudieri ATCC MYA-4762</name>
    <dbReference type="NCBI Taxonomy" id="1051890"/>
    <lineage>
        <taxon>Eukaryota</taxon>
        <taxon>Fungi</taxon>
        <taxon>Dikarya</taxon>
        <taxon>Ascomycota</taxon>
        <taxon>Pezizomycotina</taxon>
        <taxon>Pezizomycetes</taxon>
        <taxon>Pezizales</taxon>
        <taxon>Pezizaceae</taxon>
        <taxon>Terfezia</taxon>
    </lineage>
</organism>
<dbReference type="InterPro" id="IPR017871">
    <property type="entry name" value="ABC_transporter-like_CS"/>
</dbReference>
<keyword evidence="9 11" id="KW-1133">Transmembrane helix</keyword>
<feature type="transmembrane region" description="Helical" evidence="11">
    <location>
        <begin position="814"/>
        <end position="837"/>
    </location>
</feature>
<keyword evidence="5 11" id="KW-0812">Transmembrane</keyword>
<evidence type="ECO:0000256" key="8">
    <source>
        <dbReference type="ARBA" id="ARBA00022840"/>
    </source>
</evidence>
<dbReference type="InterPro" id="IPR036640">
    <property type="entry name" value="ABC1_TM_sf"/>
</dbReference>
<keyword evidence="4" id="KW-0813">Transport</keyword>
<feature type="transmembrane region" description="Helical" evidence="11">
    <location>
        <begin position="33"/>
        <end position="56"/>
    </location>
</feature>
<dbReference type="FunFam" id="1.20.1560.10:FF:000057">
    <property type="entry name" value="ABC multidrug transporter SitT"/>
    <property type="match status" value="1"/>
</dbReference>
<dbReference type="GO" id="GO:0016887">
    <property type="term" value="F:ATP hydrolysis activity"/>
    <property type="evidence" value="ECO:0007669"/>
    <property type="project" value="InterPro"/>
</dbReference>
<evidence type="ECO:0000259" key="13">
    <source>
        <dbReference type="PROSITE" id="PS50929"/>
    </source>
</evidence>
<sequence length="1241" mass="134703">MKSAKFPEAISKVFQTQYFNLYRPLETWYDKGLLFSAIILSLAAGVPLPIIGVIFGKIINDFPPDENALETRLLQLIGVATAYFFITWGWATCWGMVGEKVARGLRERVLQKAIGMDMTYFEVEGADIAHRLTADTQTIQLGVSEKCGLFLQSIAYFIAAFTTGFSLNARLTGILFVAVIPPMAIVVIYGTTMLSKYAQRAQNESAKASSIAEGAIGAVQVVQAFGALDRLAEEHLKFMGPAVSNGIWKGVCGALMLGTVYFVAYAANSLAFYEGSRIITSGGFDAAQGAGMVYTVVFLILDASFVIGQFGPFLQTFALAAAAGENVLAIIDHPDPIINIHSKDGIILPVDNHGMDIQLKNVSFAYPARPAARVLNNITLNFKAGTLTAIVGPSGSGKSTIASLLLRFYDLNSGSITISGHDVRSLNLKDYRSRLALVDQEPVLFAGTVMDNIRHGLLQKPNIVEEEILRRCYEAARDANAYDFIMRLPQGFDTKVGGAGATQLSGGQRQRIAIARAIVGDPAVLILDEPTSALDATGEALVLEALERATSAAGRTTIMIAHRLATVKAADTITVMAEGQVMEQGNHEELMARNGAYYELVEAQKLLSLGPSRSSLETKVGEVDTSVSVPKLELLQDFVAETQSLNEVNIGYSVGSLIRRTLEISKPDRWLISLGLFGCIVTGGIITGESIIFGNLISTLNDRSDKQKLKSRTSFFSLMFFVLSLIAFMAYTTSGSAFGIVSERLIRRIRDKSLRTILRQDISWFESPEHSPAHLMSMISMDTGHLSGLSGVILGTIFTVLVSMAGGITLAHIVAWKVAVVILAAVPIMIASGFLRIRILSELEQRHETAYLGAARLAKEACDGIRTVAALGKEYNVIDQYREAIEKPYRDSLKFIIIGNVWLALSLAITYFVYAFAYWWGAKQVRVGFCSPLDFFIVLPALLFSAQASGQICSLAPEFTRAKTAASNVFKLHDQKPTIDRGGDGNYSPVHAHTEIQGKVEFRDVRFTYKSRPNNPVLQGLSLTVQPGQFVALVGPSGAGKSSAIGLLERFYDVDSGAVLVDGSNIRDMGVRDHRRRISLVSQEACLFPGSVAFNIGLGTSRDFTHEDITQVCKMCGIHDFIMSLPEGYETSCGTNGSQLSGGQKQRVALARALIRDPEILLLDEATSALDSHSENLVKKAIQAASRGRTCIAVAHRLASIQHADLIYVLDDGRVVEYGTHTELLAMDGVYASMSWQQTLT</sequence>
<evidence type="ECO:0000313" key="14">
    <source>
        <dbReference type="EMBL" id="RPB21805.1"/>
    </source>
</evidence>
<evidence type="ECO:0000256" key="2">
    <source>
        <dbReference type="ARBA" id="ARBA00005580"/>
    </source>
</evidence>
<dbReference type="OrthoDB" id="6500128at2759"/>
<feature type="domain" description="ABC transporter" evidence="12">
    <location>
        <begin position="357"/>
        <end position="603"/>
    </location>
</feature>
<feature type="transmembrane region" description="Helical" evidence="11">
    <location>
        <begin position="786"/>
        <end position="808"/>
    </location>
</feature>
<dbReference type="Pfam" id="PF00664">
    <property type="entry name" value="ABC_membrane"/>
    <property type="match status" value="2"/>
</dbReference>
<evidence type="ECO:0000256" key="1">
    <source>
        <dbReference type="ARBA" id="ARBA00004141"/>
    </source>
</evidence>
<dbReference type="InterPro" id="IPR003593">
    <property type="entry name" value="AAA+_ATPase"/>
</dbReference>
<dbReference type="PANTHER" id="PTHR43394:SF11">
    <property type="entry name" value="ATP-BINDING CASSETTE TRANSPORTER"/>
    <property type="match status" value="1"/>
</dbReference>
<evidence type="ECO:0000256" key="6">
    <source>
        <dbReference type="ARBA" id="ARBA00022737"/>
    </source>
</evidence>
<dbReference type="PROSITE" id="PS50929">
    <property type="entry name" value="ABC_TM1F"/>
    <property type="match status" value="2"/>
</dbReference>
<feature type="transmembrane region" description="Helical" evidence="11">
    <location>
        <begin position="149"/>
        <end position="167"/>
    </location>
</feature>
<gene>
    <name evidence="14" type="ORF">L211DRAFT_789950</name>
</gene>
<evidence type="ECO:0000256" key="9">
    <source>
        <dbReference type="ARBA" id="ARBA00022989"/>
    </source>
</evidence>
<keyword evidence="8" id="KW-0067">ATP-binding</keyword>
<dbReference type="FunFam" id="3.40.50.300:FF:000967">
    <property type="entry name" value="ABC multidrug transporter mdr4"/>
    <property type="match status" value="1"/>
</dbReference>
<keyword evidence="6" id="KW-0677">Repeat</keyword>
<dbReference type="SMART" id="SM00382">
    <property type="entry name" value="AAA"/>
    <property type="match status" value="2"/>
</dbReference>
<dbReference type="STRING" id="1051890.A0A3N4LUW3"/>
<dbReference type="Gene3D" id="3.40.50.300">
    <property type="entry name" value="P-loop containing nucleotide triphosphate hydrolases"/>
    <property type="match status" value="2"/>
</dbReference>
<dbReference type="InterPro" id="IPR003439">
    <property type="entry name" value="ABC_transporter-like_ATP-bd"/>
</dbReference>
<feature type="transmembrane region" description="Helical" evidence="11">
    <location>
        <begin position="670"/>
        <end position="694"/>
    </location>
</feature>
<comment type="similarity">
    <text evidence="2">Belongs to the ABC transporter superfamily. ABCB family. Mitochondrial peptide exporter (TC 3.A.1.212) subfamily.</text>
</comment>
<feature type="transmembrane region" description="Helical" evidence="11">
    <location>
        <begin position="173"/>
        <end position="194"/>
    </location>
</feature>
<name>A0A3N4LUW3_9PEZI</name>
<dbReference type="GO" id="GO:0015421">
    <property type="term" value="F:ABC-type oligopeptide transporter activity"/>
    <property type="evidence" value="ECO:0007669"/>
    <property type="project" value="TreeGrafter"/>
</dbReference>
<dbReference type="InterPro" id="IPR011527">
    <property type="entry name" value="ABC1_TM_dom"/>
</dbReference>
<dbReference type="GO" id="GO:0090374">
    <property type="term" value="P:oligopeptide export from mitochondrion"/>
    <property type="evidence" value="ECO:0007669"/>
    <property type="project" value="TreeGrafter"/>
</dbReference>
<dbReference type="FunFam" id="3.40.50.300:FF:000218">
    <property type="entry name" value="Multidrug ABC transporter ATP-binding protein"/>
    <property type="match status" value="1"/>
</dbReference>
<feature type="transmembrane region" description="Helical" evidence="11">
    <location>
        <begin position="76"/>
        <end position="97"/>
    </location>
</feature>
<feature type="domain" description="ABC transmembrane type-1" evidence="13">
    <location>
        <begin position="674"/>
        <end position="961"/>
    </location>
</feature>
<dbReference type="PROSITE" id="PS00211">
    <property type="entry name" value="ABC_TRANSPORTER_1"/>
    <property type="match status" value="2"/>
</dbReference>
<evidence type="ECO:0000256" key="7">
    <source>
        <dbReference type="ARBA" id="ARBA00022741"/>
    </source>
</evidence>
<dbReference type="Pfam" id="PF00005">
    <property type="entry name" value="ABC_tran"/>
    <property type="match status" value="2"/>
</dbReference>
<dbReference type="GO" id="GO:0005743">
    <property type="term" value="C:mitochondrial inner membrane"/>
    <property type="evidence" value="ECO:0007669"/>
    <property type="project" value="TreeGrafter"/>
</dbReference>
<dbReference type="InParanoid" id="A0A3N4LUW3"/>
<dbReference type="Proteomes" id="UP000267821">
    <property type="component" value="Unassembled WGS sequence"/>
</dbReference>
<dbReference type="FunCoup" id="A0A3N4LUW3">
    <property type="interactions" value="759"/>
</dbReference>
<reference evidence="14 15" key="1">
    <citation type="journal article" date="2018" name="Nat. Ecol. Evol.">
        <title>Pezizomycetes genomes reveal the molecular basis of ectomycorrhizal truffle lifestyle.</title>
        <authorList>
            <person name="Murat C."/>
            <person name="Payen T."/>
            <person name="Noel B."/>
            <person name="Kuo A."/>
            <person name="Morin E."/>
            <person name="Chen J."/>
            <person name="Kohler A."/>
            <person name="Krizsan K."/>
            <person name="Balestrini R."/>
            <person name="Da Silva C."/>
            <person name="Montanini B."/>
            <person name="Hainaut M."/>
            <person name="Levati E."/>
            <person name="Barry K.W."/>
            <person name="Belfiori B."/>
            <person name="Cichocki N."/>
            <person name="Clum A."/>
            <person name="Dockter R.B."/>
            <person name="Fauchery L."/>
            <person name="Guy J."/>
            <person name="Iotti M."/>
            <person name="Le Tacon F."/>
            <person name="Lindquist E.A."/>
            <person name="Lipzen A."/>
            <person name="Malagnac F."/>
            <person name="Mello A."/>
            <person name="Molinier V."/>
            <person name="Miyauchi S."/>
            <person name="Poulain J."/>
            <person name="Riccioni C."/>
            <person name="Rubini A."/>
            <person name="Sitrit Y."/>
            <person name="Splivallo R."/>
            <person name="Traeger S."/>
            <person name="Wang M."/>
            <person name="Zifcakova L."/>
            <person name="Wipf D."/>
            <person name="Zambonelli A."/>
            <person name="Paolocci F."/>
            <person name="Nowrousian M."/>
            <person name="Ottonello S."/>
            <person name="Baldrian P."/>
            <person name="Spatafora J.W."/>
            <person name="Henrissat B."/>
            <person name="Nagy L.G."/>
            <person name="Aury J.M."/>
            <person name="Wincker P."/>
            <person name="Grigoriev I.V."/>
            <person name="Bonfante P."/>
            <person name="Martin F.M."/>
        </authorList>
    </citation>
    <scope>NUCLEOTIDE SEQUENCE [LARGE SCALE GENOMIC DNA]</scope>
    <source>
        <strain evidence="14 15">ATCC MYA-4762</strain>
    </source>
</reference>
<evidence type="ECO:0000256" key="4">
    <source>
        <dbReference type="ARBA" id="ARBA00022448"/>
    </source>
</evidence>
<feature type="transmembrane region" description="Helical" evidence="11">
    <location>
        <begin position="247"/>
        <end position="267"/>
    </location>
</feature>
<keyword evidence="15" id="KW-1185">Reference proteome</keyword>
<dbReference type="InterPro" id="IPR027417">
    <property type="entry name" value="P-loop_NTPase"/>
</dbReference>
<feature type="transmembrane region" description="Helical" evidence="11">
    <location>
        <begin position="714"/>
        <end position="741"/>
    </location>
</feature>
<evidence type="ECO:0000256" key="11">
    <source>
        <dbReference type="SAM" id="Phobius"/>
    </source>
</evidence>
<feature type="domain" description="ABC transmembrane type-1" evidence="13">
    <location>
        <begin position="37"/>
        <end position="319"/>
    </location>
</feature>
<dbReference type="CDD" id="cd18577">
    <property type="entry name" value="ABC_6TM_Pgp_ABCB1_D1_like"/>
    <property type="match status" value="1"/>
</dbReference>
<feature type="transmembrane region" description="Helical" evidence="11">
    <location>
        <begin position="287"/>
        <end position="307"/>
    </location>
</feature>
<accession>A0A3N4LUW3</accession>
<dbReference type="SUPFAM" id="SSF90123">
    <property type="entry name" value="ABC transporter transmembrane region"/>
    <property type="match status" value="2"/>
</dbReference>
<feature type="transmembrane region" description="Helical" evidence="11">
    <location>
        <begin position="895"/>
        <end position="920"/>
    </location>
</feature>
<comment type="subcellular location">
    <subcellularLocation>
        <location evidence="1">Membrane</location>
        <topology evidence="1">Multi-pass membrane protein</topology>
    </subcellularLocation>
</comment>
<dbReference type="PROSITE" id="PS50893">
    <property type="entry name" value="ABC_TRANSPORTER_2"/>
    <property type="match status" value="2"/>
</dbReference>
<dbReference type="InterPro" id="IPR039421">
    <property type="entry name" value="Type_1_exporter"/>
</dbReference>
<dbReference type="PANTHER" id="PTHR43394">
    <property type="entry name" value="ATP-DEPENDENT PERMEASE MDL1, MITOCHONDRIAL"/>
    <property type="match status" value="1"/>
</dbReference>
<dbReference type="EMBL" id="ML121557">
    <property type="protein sequence ID" value="RPB21805.1"/>
    <property type="molecule type" value="Genomic_DNA"/>
</dbReference>
<keyword evidence="7" id="KW-0547">Nucleotide-binding</keyword>
<keyword evidence="10 11" id="KW-0472">Membrane</keyword>
<protein>
    <submittedName>
        <fullName evidence="14">Leptomycin B resistance protein pmd1</fullName>
    </submittedName>
</protein>
<dbReference type="AlphaFoldDB" id="A0A3N4LUW3"/>
<evidence type="ECO:0000313" key="15">
    <source>
        <dbReference type="Proteomes" id="UP000267821"/>
    </source>
</evidence>
<dbReference type="CDD" id="cd03249">
    <property type="entry name" value="ABC_MTABC3_MDL1_MDL2"/>
    <property type="match status" value="1"/>
</dbReference>
<dbReference type="Gene3D" id="1.20.1560.10">
    <property type="entry name" value="ABC transporter type 1, transmembrane domain"/>
    <property type="match status" value="1"/>
</dbReference>
<comment type="similarity">
    <text evidence="3">Belongs to the ABC transporter superfamily. ABCB family. Multidrug resistance exporter (TC 3.A.1.201) subfamily.</text>
</comment>
<evidence type="ECO:0000256" key="5">
    <source>
        <dbReference type="ARBA" id="ARBA00022692"/>
    </source>
</evidence>
<feature type="domain" description="ABC transporter" evidence="12">
    <location>
        <begin position="1000"/>
        <end position="1237"/>
    </location>
</feature>
<dbReference type="SUPFAM" id="SSF52540">
    <property type="entry name" value="P-loop containing nucleoside triphosphate hydrolases"/>
    <property type="match status" value="2"/>
</dbReference>
<evidence type="ECO:0000259" key="12">
    <source>
        <dbReference type="PROSITE" id="PS50893"/>
    </source>
</evidence>